<dbReference type="SMART" id="SM00926">
    <property type="entry name" value="Molybdop_Fe4S4"/>
    <property type="match status" value="1"/>
</dbReference>
<keyword evidence="7" id="KW-0500">Molybdenum</keyword>
<keyword evidence="8" id="KW-0479">Metal-binding</keyword>
<dbReference type="InterPro" id="IPR011888">
    <property type="entry name" value="Anaer_DMSO_reductase"/>
</dbReference>
<organism evidence="15 16">
    <name type="scientific">Telmatospirillum siberiense</name>
    <dbReference type="NCBI Taxonomy" id="382514"/>
    <lineage>
        <taxon>Bacteria</taxon>
        <taxon>Pseudomonadati</taxon>
        <taxon>Pseudomonadota</taxon>
        <taxon>Alphaproteobacteria</taxon>
        <taxon>Rhodospirillales</taxon>
        <taxon>Rhodospirillaceae</taxon>
        <taxon>Telmatospirillum</taxon>
    </lineage>
</organism>
<evidence type="ECO:0000313" key="16">
    <source>
        <dbReference type="Proteomes" id="UP000233293"/>
    </source>
</evidence>
<dbReference type="Gene3D" id="3.40.228.10">
    <property type="entry name" value="Dimethylsulfoxide Reductase, domain 2"/>
    <property type="match status" value="1"/>
</dbReference>
<dbReference type="InterPro" id="IPR050612">
    <property type="entry name" value="Prok_Mopterin_Oxidored"/>
</dbReference>
<dbReference type="Pfam" id="PF01568">
    <property type="entry name" value="Molydop_binding"/>
    <property type="match status" value="1"/>
</dbReference>
<dbReference type="InterPro" id="IPR006963">
    <property type="entry name" value="Mopterin_OxRdtase_4Fe-4S_dom"/>
</dbReference>
<proteinExistence type="inferred from homology"/>
<dbReference type="SUPFAM" id="SSF50692">
    <property type="entry name" value="ADC-like"/>
    <property type="match status" value="1"/>
</dbReference>
<dbReference type="GO" id="GO:0005886">
    <property type="term" value="C:plasma membrane"/>
    <property type="evidence" value="ECO:0007669"/>
    <property type="project" value="UniProtKB-SubCell"/>
</dbReference>
<dbReference type="AlphaFoldDB" id="A0A2N3Q1X9"/>
<dbReference type="PANTHER" id="PTHR43742:SF3">
    <property type="entry name" value="DIMETHYL SULFOXIDE REDUCTASE DMSA"/>
    <property type="match status" value="1"/>
</dbReference>
<comment type="caution">
    <text evidence="15">The sequence shown here is derived from an EMBL/GenBank/DDBJ whole genome shotgun (WGS) entry which is preliminary data.</text>
</comment>
<dbReference type="PROSITE" id="PS51669">
    <property type="entry name" value="4FE4S_MOW_BIS_MGD"/>
    <property type="match status" value="1"/>
</dbReference>
<keyword evidence="16" id="KW-1185">Reference proteome</keyword>
<dbReference type="GO" id="GO:0009055">
    <property type="term" value="F:electron transfer activity"/>
    <property type="evidence" value="ECO:0007669"/>
    <property type="project" value="TreeGrafter"/>
</dbReference>
<dbReference type="CDD" id="cd02794">
    <property type="entry name" value="MopB_CT_DmsA-EC"/>
    <property type="match status" value="1"/>
</dbReference>
<evidence type="ECO:0000256" key="11">
    <source>
        <dbReference type="ARBA" id="ARBA00023004"/>
    </source>
</evidence>
<evidence type="ECO:0000259" key="14">
    <source>
        <dbReference type="PROSITE" id="PS51669"/>
    </source>
</evidence>
<comment type="cofactor">
    <cofactor evidence="2">
        <name>[4Fe-4S] cluster</name>
        <dbReference type="ChEBI" id="CHEBI:49883"/>
    </cofactor>
</comment>
<evidence type="ECO:0000256" key="7">
    <source>
        <dbReference type="ARBA" id="ARBA00022505"/>
    </source>
</evidence>
<comment type="similarity">
    <text evidence="4">Belongs to the prokaryotic molybdopterin-containing oxidoreductase family.</text>
</comment>
<evidence type="ECO:0000256" key="10">
    <source>
        <dbReference type="ARBA" id="ARBA00023002"/>
    </source>
</evidence>
<evidence type="ECO:0000313" key="15">
    <source>
        <dbReference type="EMBL" id="PKU26670.1"/>
    </source>
</evidence>
<dbReference type="EMBL" id="PIUM01000001">
    <property type="protein sequence ID" value="PKU26670.1"/>
    <property type="molecule type" value="Genomic_DNA"/>
</dbReference>
<dbReference type="GO" id="GO:0051539">
    <property type="term" value="F:4 iron, 4 sulfur cluster binding"/>
    <property type="evidence" value="ECO:0007669"/>
    <property type="project" value="UniProtKB-KW"/>
</dbReference>
<dbReference type="GO" id="GO:0009389">
    <property type="term" value="F:dimethyl sulfoxide reductase activity"/>
    <property type="evidence" value="ECO:0007669"/>
    <property type="project" value="InterPro"/>
</dbReference>
<dbReference type="PROSITE" id="PS00932">
    <property type="entry name" value="MOLYBDOPTERIN_PROK_3"/>
    <property type="match status" value="1"/>
</dbReference>
<dbReference type="OrthoDB" id="9759518at2"/>
<dbReference type="Pfam" id="PF00384">
    <property type="entry name" value="Molybdopterin"/>
    <property type="match status" value="1"/>
</dbReference>
<dbReference type="Gene3D" id="3.40.50.740">
    <property type="match status" value="1"/>
</dbReference>
<comment type="cofactor">
    <cofactor evidence="1">
        <name>Mo-bis(molybdopterin guanine dinucleotide)</name>
        <dbReference type="ChEBI" id="CHEBI:60539"/>
    </cofactor>
</comment>
<dbReference type="GO" id="GO:0030151">
    <property type="term" value="F:molybdenum ion binding"/>
    <property type="evidence" value="ECO:0007669"/>
    <property type="project" value="InterPro"/>
</dbReference>
<feature type="domain" description="4Fe-4S Mo/W bis-MGD-type" evidence="14">
    <location>
        <begin position="50"/>
        <end position="111"/>
    </location>
</feature>
<accession>A0A2N3Q1X9</accession>
<dbReference type="InterPro" id="IPR006656">
    <property type="entry name" value="Mopterin_OxRdtase"/>
</dbReference>
<dbReference type="GO" id="GO:0009061">
    <property type="term" value="P:anaerobic respiration"/>
    <property type="evidence" value="ECO:0007669"/>
    <property type="project" value="TreeGrafter"/>
</dbReference>
<dbReference type="PANTHER" id="PTHR43742">
    <property type="entry name" value="TRIMETHYLAMINE-N-OXIDE REDUCTASE"/>
    <property type="match status" value="1"/>
</dbReference>
<dbReference type="FunFam" id="2.40.40.20:FF:000010">
    <property type="entry name" value="Anaerobic dimethyl sulfoxide reductase subunit A"/>
    <property type="match status" value="1"/>
</dbReference>
<dbReference type="Proteomes" id="UP000233293">
    <property type="component" value="Unassembled WGS sequence"/>
</dbReference>
<dbReference type="NCBIfam" id="TIGR02166">
    <property type="entry name" value="dmsA_ynfE"/>
    <property type="match status" value="1"/>
</dbReference>
<name>A0A2N3Q1X9_9PROT</name>
<reference evidence="16" key="1">
    <citation type="submission" date="2017-12" db="EMBL/GenBank/DDBJ databases">
        <title>Draft genome sequence of Telmatospirillum siberiense 26-4b1T, an acidotolerant peatland alphaproteobacterium potentially involved in sulfur cycling.</title>
        <authorList>
            <person name="Hausmann B."/>
            <person name="Pjevac P."/>
            <person name="Schreck K."/>
            <person name="Herbold C.W."/>
            <person name="Daims H."/>
            <person name="Wagner M."/>
            <person name="Pester M."/>
            <person name="Loy A."/>
        </authorList>
    </citation>
    <scope>NUCLEOTIDE SEQUENCE [LARGE SCALE GENOMIC DNA]</scope>
    <source>
        <strain evidence="16">26-4b1</strain>
    </source>
</reference>
<evidence type="ECO:0000256" key="2">
    <source>
        <dbReference type="ARBA" id="ARBA00001966"/>
    </source>
</evidence>
<evidence type="ECO:0000256" key="5">
    <source>
        <dbReference type="ARBA" id="ARBA00022475"/>
    </source>
</evidence>
<comment type="subcellular location">
    <subcellularLocation>
        <location evidence="3">Cell membrane</location>
        <topology evidence="3">Peripheral membrane protein</topology>
        <orientation evidence="3">Cytoplasmic side</orientation>
    </subcellularLocation>
</comment>
<evidence type="ECO:0000256" key="1">
    <source>
        <dbReference type="ARBA" id="ARBA00001942"/>
    </source>
</evidence>
<keyword evidence="6" id="KW-0004">4Fe-4S</keyword>
<gene>
    <name evidence="15" type="ORF">CWS72_01535</name>
</gene>
<dbReference type="Pfam" id="PF04879">
    <property type="entry name" value="Molybdop_Fe4S4"/>
    <property type="match status" value="1"/>
</dbReference>
<evidence type="ECO:0000256" key="4">
    <source>
        <dbReference type="ARBA" id="ARBA00010312"/>
    </source>
</evidence>
<evidence type="ECO:0000256" key="3">
    <source>
        <dbReference type="ARBA" id="ARBA00004413"/>
    </source>
</evidence>
<dbReference type="InterPro" id="IPR006655">
    <property type="entry name" value="Mopterin_OxRdtase_prok_CS"/>
</dbReference>
<dbReference type="Gene3D" id="3.40.50.12440">
    <property type="match status" value="1"/>
</dbReference>
<dbReference type="InterPro" id="IPR006311">
    <property type="entry name" value="TAT_signal"/>
</dbReference>
<dbReference type="Gene3D" id="2.40.40.20">
    <property type="match status" value="1"/>
</dbReference>
<evidence type="ECO:0000256" key="9">
    <source>
        <dbReference type="ARBA" id="ARBA00022729"/>
    </source>
</evidence>
<dbReference type="SUPFAM" id="SSF53706">
    <property type="entry name" value="Formate dehydrogenase/DMSO reductase, domains 1-3"/>
    <property type="match status" value="1"/>
</dbReference>
<dbReference type="RefSeq" id="WP_101248899.1">
    <property type="nucleotide sequence ID" value="NZ_PIUM01000001.1"/>
</dbReference>
<evidence type="ECO:0000256" key="8">
    <source>
        <dbReference type="ARBA" id="ARBA00022723"/>
    </source>
</evidence>
<keyword evidence="13" id="KW-0472">Membrane</keyword>
<keyword evidence="11" id="KW-0408">Iron</keyword>
<dbReference type="CDD" id="cd02770">
    <property type="entry name" value="MopB_DmsA-EC"/>
    <property type="match status" value="1"/>
</dbReference>
<dbReference type="GO" id="GO:0043546">
    <property type="term" value="F:molybdopterin cofactor binding"/>
    <property type="evidence" value="ECO:0007669"/>
    <property type="project" value="InterPro"/>
</dbReference>
<dbReference type="PROSITE" id="PS51318">
    <property type="entry name" value="TAT"/>
    <property type="match status" value="1"/>
</dbReference>
<dbReference type="GO" id="GO:0030288">
    <property type="term" value="C:outer membrane-bounded periplasmic space"/>
    <property type="evidence" value="ECO:0007669"/>
    <property type="project" value="TreeGrafter"/>
</dbReference>
<keyword evidence="9" id="KW-0732">Signal</keyword>
<dbReference type="PROSITE" id="PS00490">
    <property type="entry name" value="MOLYBDOPTERIN_PROK_2"/>
    <property type="match status" value="1"/>
</dbReference>
<sequence>MMKSIGLNGVDRRTVLKWCSALGGLSALGSGAGLLRPALADAGAAATAAEAIITSSCNVNCGSRCLLRTHVANNVITSIETDESGNDEYGMHQIRACLRGRSMRKRVYSPDRLKYPMIRTGKRGEGKFRRISWDEALDTIAAKMKDIKERFGNEAFYLQYGSGSTGGLMSRANAFTPLVRLMNCYGGFLNQHNTYSTAQIATGMPYLYGINAGNAMSDMANSKLVVMFGNNPAGTRMSGGGIVHDMLVAREKSDVRLIVVDPCFSDTAAVADEWIPIRPGTDGALSAAIAHVLISENMVDQTFLDTYCLGFDEAHMPADVPANSSYKAYVMGQGPDGLVKTPSWAASICGIPAETIVRLARQIGQAKPCCISQGWGPQRHSNGEDACRAIAMLAILTGNVGIPGGNTGAREVGYVNPFSSFPVLTNPVTAKLPVFLWTDAIERGPEMTAFKDGIKGTDRLKAPIKFIWNYAGNTLINQHSDINRTAGILADERKCEMIVVLDHFMTPSARFADILLPGTTNLEEDEFARSDYVSEMGYVIFGKKAIEPLFESRGLYEVCADLAGRLGFKDKFTEGRTRDQWLQYLLDQSRAKLPDLPQTLEEAWKMGVLKIRNPGPPDVPLKAFREDPAAHPLKTPSGKIEIFSKRLWDIGHTWELSEGDRIPALPEFNEGFEGYLDPARKRFPLQMITHHYKQRTHSTYGNIPWLKEIAPQELWINPMDAEPRGIRHGDLVRIHNDRGASVIKAKVTPRIIPGTVSLPEGAWYAPDAHGVDQGGSPNVLTTHRPSPLAKGNPQHSTLVEIAKA</sequence>
<keyword evidence="5" id="KW-1003">Cell membrane</keyword>
<keyword evidence="10" id="KW-0560">Oxidoreductase</keyword>
<evidence type="ECO:0000256" key="12">
    <source>
        <dbReference type="ARBA" id="ARBA00023014"/>
    </source>
</evidence>
<dbReference type="FunFam" id="3.40.228.10:FF:000004">
    <property type="entry name" value="Dimethyl sulfoxide reductase subunit A"/>
    <property type="match status" value="1"/>
</dbReference>
<dbReference type="InterPro" id="IPR009010">
    <property type="entry name" value="Asp_de-COase-like_dom_sf"/>
</dbReference>
<evidence type="ECO:0000256" key="13">
    <source>
        <dbReference type="ARBA" id="ARBA00023136"/>
    </source>
</evidence>
<keyword evidence="12" id="KW-0411">Iron-sulfur</keyword>
<evidence type="ECO:0000256" key="6">
    <source>
        <dbReference type="ARBA" id="ARBA00022485"/>
    </source>
</evidence>
<protein>
    <submittedName>
        <fullName evidence="15">Dimethyl sulfoxide reductase subunit A</fullName>
    </submittedName>
</protein>
<dbReference type="InterPro" id="IPR006657">
    <property type="entry name" value="MoPterin_dinucl-bd_dom"/>
</dbReference>